<dbReference type="RefSeq" id="WP_189436780.1">
    <property type="nucleotide sequence ID" value="NZ_BMXE01000003.1"/>
</dbReference>
<evidence type="ECO:0000256" key="1">
    <source>
        <dbReference type="SAM" id="SignalP"/>
    </source>
</evidence>
<protein>
    <submittedName>
        <fullName evidence="2">Uncharacterized protein</fullName>
    </submittedName>
</protein>
<feature type="chain" id="PRO_5046421856" evidence="1">
    <location>
        <begin position="23"/>
        <end position="69"/>
    </location>
</feature>
<sequence>MQLYLRVLLLGVITGTAMGAVAASITPTNKEGLARYECQNMTVFRKPSWLNGSDACKSFGGLKQETDQH</sequence>
<proteinExistence type="predicted"/>
<comment type="caution">
    <text evidence="2">The sequence shown here is derived from an EMBL/GenBank/DDBJ whole genome shotgun (WGS) entry which is preliminary data.</text>
</comment>
<keyword evidence="1" id="KW-0732">Signal</keyword>
<organism evidence="2 3">
    <name type="scientific">Pseudovibrio japonicus</name>
    <dbReference type="NCBI Taxonomy" id="366534"/>
    <lineage>
        <taxon>Bacteria</taxon>
        <taxon>Pseudomonadati</taxon>
        <taxon>Pseudomonadota</taxon>
        <taxon>Alphaproteobacteria</taxon>
        <taxon>Hyphomicrobiales</taxon>
        <taxon>Stappiaceae</taxon>
        <taxon>Pseudovibrio</taxon>
    </lineage>
</organism>
<dbReference type="EMBL" id="BMXE01000003">
    <property type="protein sequence ID" value="GHB32527.1"/>
    <property type="molecule type" value="Genomic_DNA"/>
</dbReference>
<evidence type="ECO:0000313" key="3">
    <source>
        <dbReference type="Proteomes" id="UP000637980"/>
    </source>
</evidence>
<accession>A0ABQ3ED07</accession>
<name>A0ABQ3ED07_9HYPH</name>
<keyword evidence="3" id="KW-1185">Reference proteome</keyword>
<feature type="signal peptide" evidence="1">
    <location>
        <begin position="1"/>
        <end position="22"/>
    </location>
</feature>
<evidence type="ECO:0000313" key="2">
    <source>
        <dbReference type="EMBL" id="GHB32527.1"/>
    </source>
</evidence>
<gene>
    <name evidence="2" type="ORF">GCM10007094_21760</name>
</gene>
<reference evidence="3" key="1">
    <citation type="journal article" date="2019" name="Int. J. Syst. Evol. Microbiol.">
        <title>The Global Catalogue of Microorganisms (GCM) 10K type strain sequencing project: providing services to taxonomists for standard genome sequencing and annotation.</title>
        <authorList>
            <consortium name="The Broad Institute Genomics Platform"/>
            <consortium name="The Broad Institute Genome Sequencing Center for Infectious Disease"/>
            <person name="Wu L."/>
            <person name="Ma J."/>
        </authorList>
    </citation>
    <scope>NUCLEOTIDE SEQUENCE [LARGE SCALE GENOMIC DNA]</scope>
    <source>
        <strain evidence="3">KCTC 12861</strain>
    </source>
</reference>
<dbReference type="Proteomes" id="UP000637980">
    <property type="component" value="Unassembled WGS sequence"/>
</dbReference>